<evidence type="ECO:0000313" key="3">
    <source>
        <dbReference type="Proteomes" id="UP000184462"/>
    </source>
</evidence>
<dbReference type="EMBL" id="FQTW01000002">
    <property type="protein sequence ID" value="SHE52116.1"/>
    <property type="molecule type" value="Genomic_DNA"/>
</dbReference>
<gene>
    <name evidence="2" type="ORF">SAMN05444278_102199</name>
</gene>
<sequence length="221" mass="25928">MRIVVLFLIFAFGLCTSCGGTKTILDPRTNTVVKVYETEEFSFYYPKRWRQLNLDKAYYDSILVSVAPKKQIYPLYISETTVNGKVYRARGNKKNKDQFEDKNSTIIDADAGEYSSAIINLKRLNLNQQSFDDYLNTEIAKIKPNSNNFKHSKVSDQLSILSFRRQGYRRDSKYKFAANLYKVYYYKHNKKVYKFSYSANEFKYSKYLDEATNSLSSFKLK</sequence>
<evidence type="ECO:0000313" key="2">
    <source>
        <dbReference type="EMBL" id="SHE52116.1"/>
    </source>
</evidence>
<keyword evidence="3" id="KW-1185">Reference proteome</keyword>
<feature type="chain" id="PRO_5013359061" description="PsbP C-terminal domain-containing protein" evidence="1">
    <location>
        <begin position="18"/>
        <end position="221"/>
    </location>
</feature>
<reference evidence="2 3" key="1">
    <citation type="submission" date="2016-11" db="EMBL/GenBank/DDBJ databases">
        <authorList>
            <person name="Jaros S."/>
            <person name="Januszkiewicz K."/>
            <person name="Wedrychowicz H."/>
        </authorList>
    </citation>
    <scope>NUCLEOTIDE SEQUENCE [LARGE SCALE GENOMIC DNA]</scope>
    <source>
        <strain evidence="2 3">DSM 25661</strain>
    </source>
</reference>
<dbReference type="Proteomes" id="UP000184462">
    <property type="component" value="Unassembled WGS sequence"/>
</dbReference>
<dbReference type="RefSeq" id="WP_073192243.1">
    <property type="nucleotide sequence ID" value="NZ_FQTW01000002.1"/>
</dbReference>
<protein>
    <recommendedName>
        <fullName evidence="4">PsbP C-terminal domain-containing protein</fullName>
    </recommendedName>
</protein>
<accession>A0A1M4U642</accession>
<keyword evidence="1" id="KW-0732">Signal</keyword>
<evidence type="ECO:0008006" key="4">
    <source>
        <dbReference type="Google" id="ProtNLM"/>
    </source>
</evidence>
<feature type="signal peptide" evidence="1">
    <location>
        <begin position="1"/>
        <end position="17"/>
    </location>
</feature>
<organism evidence="2 3">
    <name type="scientific">Psychroflexus salarius</name>
    <dbReference type="NCBI Taxonomy" id="1155689"/>
    <lineage>
        <taxon>Bacteria</taxon>
        <taxon>Pseudomonadati</taxon>
        <taxon>Bacteroidota</taxon>
        <taxon>Flavobacteriia</taxon>
        <taxon>Flavobacteriales</taxon>
        <taxon>Flavobacteriaceae</taxon>
        <taxon>Psychroflexus</taxon>
    </lineage>
</organism>
<name>A0A1M4U642_9FLAO</name>
<dbReference type="AlphaFoldDB" id="A0A1M4U642"/>
<dbReference type="STRING" id="1155689.SAMN05444278_102199"/>
<proteinExistence type="predicted"/>
<evidence type="ECO:0000256" key="1">
    <source>
        <dbReference type="SAM" id="SignalP"/>
    </source>
</evidence>
<dbReference type="OrthoDB" id="9956753at2"/>